<dbReference type="AlphaFoldDB" id="A0A645E827"/>
<protein>
    <submittedName>
        <fullName evidence="1">Uncharacterized protein</fullName>
    </submittedName>
</protein>
<dbReference type="EMBL" id="VSSQ01043881">
    <property type="protein sequence ID" value="MPM97635.1"/>
    <property type="molecule type" value="Genomic_DNA"/>
</dbReference>
<comment type="caution">
    <text evidence="1">The sequence shown here is derived from an EMBL/GenBank/DDBJ whole genome shotgun (WGS) entry which is preliminary data.</text>
</comment>
<gene>
    <name evidence="1" type="ORF">SDC9_144810</name>
</gene>
<name>A0A645E827_9ZZZZ</name>
<evidence type="ECO:0000313" key="1">
    <source>
        <dbReference type="EMBL" id="MPM97635.1"/>
    </source>
</evidence>
<organism evidence="1">
    <name type="scientific">bioreactor metagenome</name>
    <dbReference type="NCBI Taxonomy" id="1076179"/>
    <lineage>
        <taxon>unclassified sequences</taxon>
        <taxon>metagenomes</taxon>
        <taxon>ecological metagenomes</taxon>
    </lineage>
</organism>
<proteinExistence type="predicted"/>
<sequence>MVTVGALPPLGMLVSMVALSEPILPMLPAASLIWASTVSLAPSPGLAMPGRAIEPLRMSAWVMVIGAWATPLTVVSRVSPATAVAGRVTLTSMLPCSSAALIQRSLLASSRIETIGALGGEMTISALSSTGPALLPAASTMLAVTLKSVFLKVGLNLTSMKPPAIWAAVRVNT</sequence>
<reference evidence="1" key="1">
    <citation type="submission" date="2019-08" db="EMBL/GenBank/DDBJ databases">
        <authorList>
            <person name="Kucharzyk K."/>
            <person name="Murdoch R.W."/>
            <person name="Higgins S."/>
            <person name="Loffler F."/>
        </authorList>
    </citation>
    <scope>NUCLEOTIDE SEQUENCE</scope>
</reference>
<accession>A0A645E827</accession>